<keyword evidence="1" id="KW-0472">Membrane</keyword>
<name>M1NV75_9CORY</name>
<dbReference type="Proteomes" id="UP000011723">
    <property type="component" value="Chromosome"/>
</dbReference>
<keyword evidence="3" id="KW-1185">Reference proteome</keyword>
<reference evidence="2 3" key="1">
    <citation type="journal article" date="2012" name="Stand. Genomic Sci.">
        <title>Genome sequence of the halotolerant bacterium Corynebacterium halotolerans type strain YIM 70093(T) (= DSM 44683(T)).</title>
        <authorList>
            <person name="Ruckert C."/>
            <person name="Albersmeier A."/>
            <person name="Al-Dilaimi A."/>
            <person name="Niehaus K."/>
            <person name="Szczepanowski R."/>
            <person name="Kalinowski J."/>
        </authorList>
    </citation>
    <scope>NUCLEOTIDE SEQUENCE [LARGE SCALE GENOMIC DNA]</scope>
    <source>
        <strain evidence="2">YIM 70093</strain>
    </source>
</reference>
<accession>M1NV75</accession>
<evidence type="ECO:0000256" key="1">
    <source>
        <dbReference type="SAM" id="Phobius"/>
    </source>
</evidence>
<evidence type="ECO:0000313" key="2">
    <source>
        <dbReference type="EMBL" id="AGF71400.1"/>
    </source>
</evidence>
<dbReference type="eggNOG" id="ENOG502ZWTE">
    <property type="taxonomic scope" value="Bacteria"/>
</dbReference>
<protein>
    <submittedName>
        <fullName evidence="2">Putative secreted protein</fullName>
    </submittedName>
</protein>
<dbReference type="OrthoDB" id="4427346at2"/>
<gene>
    <name evidence="2" type="ORF">A605_01930</name>
</gene>
<evidence type="ECO:0000313" key="3">
    <source>
        <dbReference type="Proteomes" id="UP000011723"/>
    </source>
</evidence>
<dbReference type="AlphaFoldDB" id="M1NV75"/>
<feature type="transmembrane region" description="Helical" evidence="1">
    <location>
        <begin position="49"/>
        <end position="82"/>
    </location>
</feature>
<sequence length="98" mass="10741">MLSNTLLTTYGFFETFLYLAVGLAGVVGALMAGTTRDDAYEAGDRQSKWIWVAILVASAFAVITGIPFLSWAGMVAIGIYWFDVRPHLRSLLSGNYGW</sequence>
<dbReference type="STRING" id="1121362.A605_01930"/>
<dbReference type="RefSeq" id="WP_015399824.1">
    <property type="nucleotide sequence ID" value="NC_020302.1"/>
</dbReference>
<dbReference type="InterPro" id="IPR019662">
    <property type="entry name" value="DUF2516"/>
</dbReference>
<dbReference type="PATRIC" id="fig|1121362.3.peg.381"/>
<organism evidence="2 3">
    <name type="scientific">Corynebacterium halotolerans YIM 70093 = DSM 44683</name>
    <dbReference type="NCBI Taxonomy" id="1121362"/>
    <lineage>
        <taxon>Bacteria</taxon>
        <taxon>Bacillati</taxon>
        <taxon>Actinomycetota</taxon>
        <taxon>Actinomycetes</taxon>
        <taxon>Mycobacteriales</taxon>
        <taxon>Corynebacteriaceae</taxon>
        <taxon>Corynebacterium</taxon>
    </lineage>
</organism>
<dbReference type="Pfam" id="PF10724">
    <property type="entry name" value="DUF2516"/>
    <property type="match status" value="1"/>
</dbReference>
<dbReference type="KEGG" id="chn:A605_01930"/>
<dbReference type="EMBL" id="CP003697">
    <property type="protein sequence ID" value="AGF71400.1"/>
    <property type="molecule type" value="Genomic_DNA"/>
</dbReference>
<keyword evidence="1" id="KW-0812">Transmembrane</keyword>
<dbReference type="HOGENOM" id="CLU_135072_1_0_11"/>
<proteinExistence type="predicted"/>
<feature type="transmembrane region" description="Helical" evidence="1">
    <location>
        <begin position="12"/>
        <end position="33"/>
    </location>
</feature>
<keyword evidence="1" id="KW-1133">Transmembrane helix</keyword>